<dbReference type="Proteomes" id="UP000241007">
    <property type="component" value="Segment"/>
</dbReference>
<sequence>MTSQSRKHRGYRSQKVFADYLRPLFPYAEPTGAGRQGRDVLGTPGVWFELKARSGFNPLEALKQMERESEGDDVQAAVLRMNGQGEANIGQWVVCLRADTLIRLLKEAGYGSEDKQ</sequence>
<organism evidence="1 2">
    <name type="scientific">Streptomyces phage WRightOn</name>
    <dbReference type="NCBI Taxonomy" id="2053723"/>
    <lineage>
        <taxon>Viruses</taxon>
        <taxon>Duplodnaviria</taxon>
        <taxon>Heunggongvirae</taxon>
        <taxon>Uroviricota</taxon>
        <taxon>Caudoviricetes</taxon>
        <taxon>Beephvirinae</taxon>
        <taxon>Manuelvirus</taxon>
        <taxon>Manuelvirus wrighton</taxon>
    </lineage>
</organism>
<accession>A0A2H4PIK0</accession>
<dbReference type="EMBL" id="MG515223">
    <property type="protein sequence ID" value="ATW62497.1"/>
    <property type="molecule type" value="Genomic_DNA"/>
</dbReference>
<evidence type="ECO:0000313" key="1">
    <source>
        <dbReference type="EMBL" id="ATW62497.1"/>
    </source>
</evidence>
<gene>
    <name evidence="1" type="ORF">SEA_WRIGHTON_63</name>
</gene>
<proteinExistence type="predicted"/>
<evidence type="ECO:0000313" key="2">
    <source>
        <dbReference type="Proteomes" id="UP000241007"/>
    </source>
</evidence>
<keyword evidence="2" id="KW-1185">Reference proteome</keyword>
<reference evidence="1 2" key="1">
    <citation type="submission" date="2017-11" db="EMBL/GenBank/DDBJ databases">
        <authorList>
            <person name="Keri A.G."/>
            <person name="Ahn S.H."/>
            <person name="Alvarado I.A."/>
            <person name="Hartigan K.A."/>
            <person name="Shaffer C.D."/>
            <person name="Weston-Hafer K.A."/>
            <person name="Russell D.A."/>
            <person name="Pope W.H."/>
            <person name="Jacobs-Sera D."/>
            <person name="Hendrix R.W."/>
            <person name="Hatfull G.F."/>
        </authorList>
    </citation>
    <scope>NUCLEOTIDE SEQUENCE [LARGE SCALE GENOMIC DNA]</scope>
</reference>
<protein>
    <submittedName>
        <fullName evidence="1">Holliday junction resolvase</fullName>
    </submittedName>
</protein>
<name>A0A2H4PIK0_9CAUD</name>